<dbReference type="GO" id="GO:0006352">
    <property type="term" value="P:DNA-templated transcription initiation"/>
    <property type="evidence" value="ECO:0007669"/>
    <property type="project" value="InterPro"/>
</dbReference>
<dbReference type="InterPro" id="IPR007627">
    <property type="entry name" value="RNA_pol_sigma70_r2"/>
</dbReference>
<reference evidence="2" key="1">
    <citation type="journal article" date="2014" name="Front. Microbiol.">
        <title>High frequency of phylogenetically diverse reductive dehalogenase-homologous genes in deep subseafloor sedimentary metagenomes.</title>
        <authorList>
            <person name="Kawai M."/>
            <person name="Futagami T."/>
            <person name="Toyoda A."/>
            <person name="Takaki Y."/>
            <person name="Nishi S."/>
            <person name="Hori S."/>
            <person name="Arai W."/>
            <person name="Tsubouchi T."/>
            <person name="Morono Y."/>
            <person name="Uchiyama I."/>
            <person name="Ito T."/>
            <person name="Fujiyama A."/>
            <person name="Inagaki F."/>
            <person name="Takami H."/>
        </authorList>
    </citation>
    <scope>NUCLEOTIDE SEQUENCE</scope>
    <source>
        <strain evidence="2">Expedition CK06-06</strain>
    </source>
</reference>
<evidence type="ECO:0000313" key="2">
    <source>
        <dbReference type="EMBL" id="GAG48257.1"/>
    </source>
</evidence>
<comment type="caution">
    <text evidence="2">The sequence shown here is derived from an EMBL/GenBank/DDBJ whole genome shotgun (WGS) entry which is preliminary data.</text>
</comment>
<dbReference type="EMBL" id="BARS01051736">
    <property type="protein sequence ID" value="GAG48257.1"/>
    <property type="molecule type" value="Genomic_DNA"/>
</dbReference>
<feature type="non-terminal residue" evidence="2">
    <location>
        <position position="100"/>
    </location>
</feature>
<dbReference type="GO" id="GO:0003700">
    <property type="term" value="F:DNA-binding transcription factor activity"/>
    <property type="evidence" value="ECO:0007669"/>
    <property type="project" value="InterPro"/>
</dbReference>
<dbReference type="Pfam" id="PF04542">
    <property type="entry name" value="Sigma70_r2"/>
    <property type="match status" value="1"/>
</dbReference>
<evidence type="ECO:0000259" key="1">
    <source>
        <dbReference type="Pfam" id="PF04542"/>
    </source>
</evidence>
<protein>
    <recommendedName>
        <fullName evidence="1">RNA polymerase sigma-70 region 2 domain-containing protein</fullName>
    </recommendedName>
</protein>
<name>X0YMS7_9ZZZZ</name>
<feature type="domain" description="RNA polymerase sigma-70 region 2" evidence="1">
    <location>
        <begin position="63"/>
        <end position="100"/>
    </location>
</feature>
<dbReference type="SUPFAM" id="SSF88946">
    <property type="entry name" value="Sigma2 domain of RNA polymerase sigma factors"/>
    <property type="match status" value="1"/>
</dbReference>
<sequence>MNKPKDNDVYKSRKKEMAGEVALHKDQVFSGDKVRVQVDREVSERELLEAVKKGDKETYGAIVKRYMHSAYYIALGFVHNQQDALDVSQDAFIKAFRKIK</sequence>
<dbReference type="InterPro" id="IPR013325">
    <property type="entry name" value="RNA_pol_sigma_r2"/>
</dbReference>
<accession>X0YMS7</accession>
<proteinExistence type="predicted"/>
<dbReference type="Gene3D" id="1.10.1740.10">
    <property type="match status" value="1"/>
</dbReference>
<dbReference type="AlphaFoldDB" id="X0YMS7"/>
<gene>
    <name evidence="2" type="ORF">S01H1_77007</name>
</gene>
<organism evidence="2">
    <name type="scientific">marine sediment metagenome</name>
    <dbReference type="NCBI Taxonomy" id="412755"/>
    <lineage>
        <taxon>unclassified sequences</taxon>
        <taxon>metagenomes</taxon>
        <taxon>ecological metagenomes</taxon>
    </lineage>
</organism>